<dbReference type="EMBL" id="PEYM01000097">
    <property type="protein sequence ID" value="PIS29208.1"/>
    <property type="molecule type" value="Genomic_DNA"/>
</dbReference>
<dbReference type="AlphaFoldDB" id="A0A2H0XYH3"/>
<dbReference type="Pfam" id="PF04607">
    <property type="entry name" value="RelA_SpoT"/>
    <property type="match status" value="1"/>
</dbReference>
<protein>
    <recommendedName>
        <fullName evidence="3">RelA/SpoT domain-containing protein</fullName>
    </recommendedName>
</protein>
<evidence type="ECO:0000259" key="3">
    <source>
        <dbReference type="SMART" id="SM00954"/>
    </source>
</evidence>
<evidence type="ECO:0000256" key="1">
    <source>
        <dbReference type="SAM" id="Coils"/>
    </source>
</evidence>
<dbReference type="SMART" id="SM00954">
    <property type="entry name" value="RelA_SpoT"/>
    <property type="match status" value="1"/>
</dbReference>
<evidence type="ECO:0000256" key="2">
    <source>
        <dbReference type="SAM" id="MobiDB-lite"/>
    </source>
</evidence>
<proteinExistence type="predicted"/>
<organism evidence="4 5">
    <name type="scientific">Candidatus Saganbacteria bacterium CG08_land_8_20_14_0_20_45_16</name>
    <dbReference type="NCBI Taxonomy" id="2014293"/>
    <lineage>
        <taxon>Bacteria</taxon>
        <taxon>Bacillati</taxon>
        <taxon>Saganbacteria</taxon>
    </lineage>
</organism>
<comment type="caution">
    <text evidence="4">The sequence shown here is derived from an EMBL/GenBank/DDBJ whole genome shotgun (WGS) entry which is preliminary data.</text>
</comment>
<dbReference type="GO" id="GO:0015969">
    <property type="term" value="P:guanosine tetraphosphate metabolic process"/>
    <property type="evidence" value="ECO:0007669"/>
    <property type="project" value="InterPro"/>
</dbReference>
<dbReference type="CDD" id="cd05399">
    <property type="entry name" value="NT_Rel-Spo_like"/>
    <property type="match status" value="1"/>
</dbReference>
<dbReference type="InterPro" id="IPR012675">
    <property type="entry name" value="Beta-grasp_dom_sf"/>
</dbReference>
<dbReference type="PANTHER" id="PTHR21262">
    <property type="entry name" value="GUANOSINE-3',5'-BIS DIPHOSPHATE 3'-PYROPHOSPHOHYDROLASE"/>
    <property type="match status" value="1"/>
</dbReference>
<dbReference type="InterPro" id="IPR043519">
    <property type="entry name" value="NT_sf"/>
</dbReference>
<evidence type="ECO:0000313" key="5">
    <source>
        <dbReference type="Proteomes" id="UP000231343"/>
    </source>
</evidence>
<sequence length="835" mass="92615">MTRDINKITNTAPPTPPGTTRQHNFALALTAQKEQMINALNRQIAPQIAENLFGPVFQKLTEATEKNPEQIQRNLRVAKILINWELSIDTIAAALLLGITDSTTKNNAINQVLANNKELHALTSRLNNKDQIANFQDLFFFKAKNVESLLLICAEDLVDMPLHVPESDRNTPPFKVKRALYVTSWILVFFSNEIQGGELADFAFPWCEPKAHAAAHEHLKSLSADITSKEARLAKLKNIADDLDKLLSQLNIGHKIIYRCKAKVSTHQKTATGKPAIDINGIRIITDARDDCWRALDAIRTALKQKNWTEDLTKFDDYLGQRKKPNGYESLHAIFTKENFTLEVQIRDRDMDAVAETGSACRASYKLGLPFATPRAQPWQAIASSRFNQKKNSLQGTVVAYDEQGALHRLISTDNRPPTVLDFAFHLDADSGLCAVGGTKNRQHCALSSSVQPGDTIKIITGAIINQATAGERINQARTSLAQTILAAFAKKPGLITNCQQANQQNSIAKGRKIFEKEIEATKQQLISQLPRNFSVASSQLVFPLRKLAQTMGFTSKENLYLALALMEQTEQKTVLEKISGQIKTSNLFLMGTTQKTKDVQLEFVYFNDPQTTLNILAAIQQVGGSIKSLSIEPAGKQNSLMRVLAAGPISPIIEALKKSELQSFFGQNYSPRNASLTLEVKTLVCGKHAIANVLQKIISFGGLIQRADFPPLQGLPFNKEMLKGVTDKDAIYAILQKSGFITKKERTSLKFPIDDLDAFSLTCQSGEESISASLEQDLTIAFYILDGQIKGTSNTAYEITFKLPEGKERKKIIGAMEKYFENLRWVKLAKGTQT</sequence>
<feature type="domain" description="RelA/SpoT" evidence="3">
    <location>
        <begin position="258"/>
        <end position="369"/>
    </location>
</feature>
<feature type="region of interest" description="Disordered" evidence="2">
    <location>
        <begin position="1"/>
        <end position="22"/>
    </location>
</feature>
<dbReference type="Gene3D" id="3.10.20.30">
    <property type="match status" value="1"/>
</dbReference>
<reference evidence="4 5" key="1">
    <citation type="submission" date="2017-09" db="EMBL/GenBank/DDBJ databases">
        <title>Depth-based differentiation of microbial function through sediment-hosted aquifers and enrichment of novel symbionts in the deep terrestrial subsurface.</title>
        <authorList>
            <person name="Probst A.J."/>
            <person name="Ladd B."/>
            <person name="Jarett J.K."/>
            <person name="Geller-Mcgrath D.E."/>
            <person name="Sieber C.M."/>
            <person name="Emerson J.B."/>
            <person name="Anantharaman K."/>
            <person name="Thomas B.C."/>
            <person name="Malmstrom R."/>
            <person name="Stieglmeier M."/>
            <person name="Klingl A."/>
            <person name="Woyke T."/>
            <person name="Ryan C.M."/>
            <person name="Banfield J.F."/>
        </authorList>
    </citation>
    <scope>NUCLEOTIDE SEQUENCE [LARGE SCALE GENOMIC DNA]</scope>
    <source>
        <strain evidence="4">CG08_land_8_20_14_0_20_45_16</strain>
    </source>
</reference>
<dbReference type="Proteomes" id="UP000231343">
    <property type="component" value="Unassembled WGS sequence"/>
</dbReference>
<name>A0A2H0XYH3_UNCSA</name>
<dbReference type="InterPro" id="IPR007685">
    <property type="entry name" value="RelA_SpoT"/>
</dbReference>
<evidence type="ECO:0000313" key="4">
    <source>
        <dbReference type="EMBL" id="PIS29208.1"/>
    </source>
</evidence>
<dbReference type="PANTHER" id="PTHR21262:SF31">
    <property type="entry name" value="GTP PYROPHOSPHOKINASE"/>
    <property type="match status" value="1"/>
</dbReference>
<feature type="coiled-coil region" evidence="1">
    <location>
        <begin position="219"/>
        <end position="246"/>
    </location>
</feature>
<keyword evidence="1" id="KW-0175">Coiled coil</keyword>
<accession>A0A2H0XYH3</accession>
<dbReference type="Gene3D" id="3.30.460.10">
    <property type="entry name" value="Beta Polymerase, domain 2"/>
    <property type="match status" value="1"/>
</dbReference>
<dbReference type="SUPFAM" id="SSF81301">
    <property type="entry name" value="Nucleotidyltransferase"/>
    <property type="match status" value="1"/>
</dbReference>
<gene>
    <name evidence="4" type="ORF">COT42_06020</name>
</gene>